<evidence type="ECO:0000313" key="2">
    <source>
        <dbReference type="EMBL" id="CAI2382413.1"/>
    </source>
</evidence>
<evidence type="ECO:0000256" key="1">
    <source>
        <dbReference type="SAM" id="Phobius"/>
    </source>
</evidence>
<gene>
    <name evidence="2" type="ORF">ECRASSUSDP1_LOCUS23886</name>
</gene>
<sequence>MPNHEQIMIIHAIIRMALFSSHLSHLSHPSPPPPVAPPTTAGCAKFVCKSDWELYSPSKDTPCSLTLTFFNFLSSLFILVLVVVLLFNEALNFMPFFAFNAYSEKLPVSICRNVGKSPSNSCDFLSTSSTWAIIEGITISSRQSRRGNIFIKTIFV</sequence>
<keyword evidence="3" id="KW-1185">Reference proteome</keyword>
<dbReference type="AlphaFoldDB" id="A0AAD1Y0L4"/>
<dbReference type="Proteomes" id="UP001295684">
    <property type="component" value="Unassembled WGS sequence"/>
</dbReference>
<feature type="transmembrane region" description="Helical" evidence="1">
    <location>
        <begin position="65"/>
        <end position="87"/>
    </location>
</feature>
<protein>
    <submittedName>
        <fullName evidence="2">Uncharacterized protein</fullName>
    </submittedName>
</protein>
<proteinExistence type="predicted"/>
<evidence type="ECO:0000313" key="3">
    <source>
        <dbReference type="Proteomes" id="UP001295684"/>
    </source>
</evidence>
<keyword evidence="1" id="KW-1133">Transmembrane helix</keyword>
<accession>A0AAD1Y0L4</accession>
<comment type="caution">
    <text evidence="2">The sequence shown here is derived from an EMBL/GenBank/DDBJ whole genome shotgun (WGS) entry which is preliminary data.</text>
</comment>
<organism evidence="2 3">
    <name type="scientific">Euplotes crassus</name>
    <dbReference type="NCBI Taxonomy" id="5936"/>
    <lineage>
        <taxon>Eukaryota</taxon>
        <taxon>Sar</taxon>
        <taxon>Alveolata</taxon>
        <taxon>Ciliophora</taxon>
        <taxon>Intramacronucleata</taxon>
        <taxon>Spirotrichea</taxon>
        <taxon>Hypotrichia</taxon>
        <taxon>Euplotida</taxon>
        <taxon>Euplotidae</taxon>
        <taxon>Moneuplotes</taxon>
    </lineage>
</organism>
<name>A0AAD1Y0L4_EUPCR</name>
<keyword evidence="1" id="KW-0472">Membrane</keyword>
<dbReference type="EMBL" id="CAMPGE010024588">
    <property type="protein sequence ID" value="CAI2382413.1"/>
    <property type="molecule type" value="Genomic_DNA"/>
</dbReference>
<keyword evidence="1" id="KW-0812">Transmembrane</keyword>
<reference evidence="2" key="1">
    <citation type="submission" date="2023-07" db="EMBL/GenBank/DDBJ databases">
        <authorList>
            <consortium name="AG Swart"/>
            <person name="Singh M."/>
            <person name="Singh A."/>
            <person name="Seah K."/>
            <person name="Emmerich C."/>
        </authorList>
    </citation>
    <scope>NUCLEOTIDE SEQUENCE</scope>
    <source>
        <strain evidence="2">DP1</strain>
    </source>
</reference>